<comment type="caution">
    <text evidence="1">The sequence shown here is derived from an EMBL/GenBank/DDBJ whole genome shotgun (WGS) entry which is preliminary data.</text>
</comment>
<evidence type="ECO:0000313" key="2">
    <source>
        <dbReference type="Proteomes" id="UP001159641"/>
    </source>
</evidence>
<organism evidence="1 2">
    <name type="scientific">Eschrichtius robustus</name>
    <name type="common">California gray whale</name>
    <name type="synonym">Eschrichtius gibbosus</name>
    <dbReference type="NCBI Taxonomy" id="9764"/>
    <lineage>
        <taxon>Eukaryota</taxon>
        <taxon>Metazoa</taxon>
        <taxon>Chordata</taxon>
        <taxon>Craniata</taxon>
        <taxon>Vertebrata</taxon>
        <taxon>Euteleostomi</taxon>
        <taxon>Mammalia</taxon>
        <taxon>Eutheria</taxon>
        <taxon>Laurasiatheria</taxon>
        <taxon>Artiodactyla</taxon>
        <taxon>Whippomorpha</taxon>
        <taxon>Cetacea</taxon>
        <taxon>Mysticeti</taxon>
        <taxon>Eschrichtiidae</taxon>
        <taxon>Eschrichtius</taxon>
    </lineage>
</organism>
<dbReference type="AlphaFoldDB" id="A0AB34HMB5"/>
<accession>A0AB34HMB5</accession>
<reference evidence="1 2" key="1">
    <citation type="submission" date="2022-11" db="EMBL/GenBank/DDBJ databases">
        <title>Whole genome sequence of Eschrichtius robustus ER-17-0199.</title>
        <authorList>
            <person name="Bruniche-Olsen A."/>
            <person name="Black A.N."/>
            <person name="Fields C.J."/>
            <person name="Walden K."/>
            <person name="Dewoody J.A."/>
        </authorList>
    </citation>
    <scope>NUCLEOTIDE SEQUENCE [LARGE SCALE GENOMIC DNA]</scope>
    <source>
        <strain evidence="1">ER-17-0199</strain>
        <tissue evidence="1">Blubber</tissue>
    </source>
</reference>
<name>A0AB34HMB5_ESCRO</name>
<protein>
    <submittedName>
        <fullName evidence="1">Uncharacterized protein</fullName>
    </submittedName>
</protein>
<gene>
    <name evidence="1" type="ORF">J1605_020184</name>
</gene>
<proteinExistence type="predicted"/>
<dbReference type="EMBL" id="JAIQCJ010001161">
    <property type="protein sequence ID" value="KAJ8792035.1"/>
    <property type="molecule type" value="Genomic_DNA"/>
</dbReference>
<dbReference type="Proteomes" id="UP001159641">
    <property type="component" value="Unassembled WGS sequence"/>
</dbReference>
<sequence>MWQEVGVGGPGGNREVQGVGSIKSGVEVYSLSLTPRHWVIYVVTLLFLVRRRSECHRSQTYGLLDPWAGRASRKNSAWFDTCSRGEESPGA</sequence>
<keyword evidence="2" id="KW-1185">Reference proteome</keyword>
<evidence type="ECO:0000313" key="1">
    <source>
        <dbReference type="EMBL" id="KAJ8792035.1"/>
    </source>
</evidence>